<evidence type="ECO:0000313" key="4">
    <source>
        <dbReference type="EMBL" id="CAL8137681.1"/>
    </source>
</evidence>
<dbReference type="SUPFAM" id="SSF81382">
    <property type="entry name" value="Skp1 dimerisation domain-like"/>
    <property type="match status" value="1"/>
</dbReference>
<keyword evidence="2" id="KW-0833">Ubl conjugation pathway</keyword>
<accession>A0ABP1RX80</accession>
<dbReference type="Pfam" id="PF03931">
    <property type="entry name" value="Skp1_POZ"/>
    <property type="match status" value="1"/>
</dbReference>
<dbReference type="PANTHER" id="PTHR11165">
    <property type="entry name" value="SKP1"/>
    <property type="match status" value="1"/>
</dbReference>
<feature type="domain" description="SKP1 component POZ" evidence="3">
    <location>
        <begin position="5"/>
        <end position="65"/>
    </location>
</feature>
<dbReference type="Proteomes" id="UP001642540">
    <property type="component" value="Unassembled WGS sequence"/>
</dbReference>
<evidence type="ECO:0000313" key="5">
    <source>
        <dbReference type="Proteomes" id="UP001642540"/>
    </source>
</evidence>
<dbReference type="InterPro" id="IPR011333">
    <property type="entry name" value="SKP1/BTB/POZ_sf"/>
</dbReference>
<dbReference type="InterPro" id="IPR016897">
    <property type="entry name" value="SKP1"/>
</dbReference>
<evidence type="ECO:0000259" key="3">
    <source>
        <dbReference type="Pfam" id="PF03931"/>
    </source>
</evidence>
<comment type="caution">
    <text evidence="4">The sequence shown here is derived from an EMBL/GenBank/DDBJ whole genome shotgun (WGS) entry which is preliminary data.</text>
</comment>
<protein>
    <recommendedName>
        <fullName evidence="3">SKP1 component POZ domain-containing protein</fullName>
    </recommendedName>
</protein>
<evidence type="ECO:0000256" key="2">
    <source>
        <dbReference type="ARBA" id="ARBA00022786"/>
    </source>
</evidence>
<gene>
    <name evidence="4" type="ORF">ODALV1_LOCUS27029</name>
</gene>
<dbReference type="InterPro" id="IPR001232">
    <property type="entry name" value="SKP1-like"/>
</dbReference>
<dbReference type="SUPFAM" id="SSF54695">
    <property type="entry name" value="POZ domain"/>
    <property type="match status" value="1"/>
</dbReference>
<evidence type="ECO:0000256" key="1">
    <source>
        <dbReference type="ARBA" id="ARBA00009993"/>
    </source>
</evidence>
<dbReference type="InterPro" id="IPR016073">
    <property type="entry name" value="Skp1_comp_POZ"/>
</dbReference>
<dbReference type="EMBL" id="CAXLJM020000119">
    <property type="protein sequence ID" value="CAL8137681.1"/>
    <property type="molecule type" value="Genomic_DNA"/>
</dbReference>
<dbReference type="InterPro" id="IPR036296">
    <property type="entry name" value="SKP1-like_dim_sf"/>
</dbReference>
<proteinExistence type="inferred from homology"/>
<comment type="similarity">
    <text evidence="1">Belongs to the SKP1 family.</text>
</comment>
<dbReference type="Gene3D" id="3.30.710.10">
    <property type="entry name" value="Potassium Channel Kv1.1, Chain A"/>
    <property type="match status" value="1"/>
</dbReference>
<organism evidence="4 5">
    <name type="scientific">Orchesella dallaii</name>
    <dbReference type="NCBI Taxonomy" id="48710"/>
    <lineage>
        <taxon>Eukaryota</taxon>
        <taxon>Metazoa</taxon>
        <taxon>Ecdysozoa</taxon>
        <taxon>Arthropoda</taxon>
        <taxon>Hexapoda</taxon>
        <taxon>Collembola</taxon>
        <taxon>Entomobryomorpha</taxon>
        <taxon>Entomobryoidea</taxon>
        <taxon>Orchesellidae</taxon>
        <taxon>Orchesellinae</taxon>
        <taxon>Orchesella</taxon>
    </lineage>
</organism>
<keyword evidence="5" id="KW-1185">Reference proteome</keyword>
<reference evidence="4 5" key="1">
    <citation type="submission" date="2024-08" db="EMBL/GenBank/DDBJ databases">
        <authorList>
            <person name="Cucini C."/>
            <person name="Frati F."/>
        </authorList>
    </citation>
    <scope>NUCLEOTIDE SEQUENCE [LARGE SCALE GENOMIC DNA]</scope>
</reference>
<dbReference type="SMART" id="SM00512">
    <property type="entry name" value="Skp1"/>
    <property type="match status" value="1"/>
</dbReference>
<name>A0ABP1RX80_9HEXA</name>
<sequence length="153" mass="17905">MADRKVLLQSSDLEIIDFSEIYRCCNTFMRMFEVCADVDEDDVVPVNSIHSSILMKIKEWGIHHKDDLHPTGLFGNMETFSTAWDMNFVFSEEPDILLKLFYAAEFLEIFGLLHIIGETLDSMVYGRTSEEVQNMFNITDDFRDFAIWLPWLM</sequence>